<dbReference type="RefSeq" id="WP_350262515.1">
    <property type="nucleotide sequence ID" value="NZ_CP158294.1"/>
</dbReference>
<organism evidence="1">
    <name type="scientific">Pantoea sp. BJ2</name>
    <dbReference type="NCBI Taxonomy" id="3141322"/>
    <lineage>
        <taxon>Bacteria</taxon>
        <taxon>Pseudomonadati</taxon>
        <taxon>Pseudomonadota</taxon>
        <taxon>Gammaproteobacteria</taxon>
        <taxon>Enterobacterales</taxon>
        <taxon>Erwiniaceae</taxon>
        <taxon>Pantoea</taxon>
    </lineage>
</organism>
<sequence length="281" mass="32087">MSRNYGSFVDFLFGKDKPVIEGKGYVRDRYADFFLKLKKNLFDFVYNENLSPSQCSPSLTFARLYKKYNGGFYRERTADETLRDSQVINDVSIGSVESMILSEYVQADNNTHIMINSWLRRGNCSEPGARLHAELCHAMKFMDDYNGYAYRAITVPAGVYGKKIKTGNLILDKGIMSAFALPQNAIHWMEFWLERNLFCSTPSEFVFFIFDESIHKKKASDELIPDNILINPGELFCISEMIFIEGDDTVQSATLVVLKKALAHDEVVVKDIYSGNILHLN</sequence>
<dbReference type="EMBL" id="CP158294">
    <property type="protein sequence ID" value="XBV47486.1"/>
    <property type="molecule type" value="Genomic_DNA"/>
</dbReference>
<evidence type="ECO:0000313" key="1">
    <source>
        <dbReference type="EMBL" id="XBV47486.1"/>
    </source>
</evidence>
<reference evidence="1" key="1">
    <citation type="submission" date="2024-06" db="EMBL/GenBank/DDBJ databases">
        <title>Multiomics insights into the TNT degradation mechanism by Pantoea sp. BJ2 isolated from an ammunition destruction site.</title>
        <authorList>
            <person name="Luo J."/>
        </authorList>
    </citation>
    <scope>NUCLEOTIDE SEQUENCE</scope>
    <source>
        <strain evidence="1">BJ2</strain>
        <plasmid evidence="1">plasmindB</plasmid>
    </source>
</reference>
<proteinExistence type="predicted"/>
<accession>A0AAU7U384</accession>
<keyword evidence="1" id="KW-0614">Plasmid</keyword>
<geneLocation type="plasmid" evidence="1">
    <name>plasmindB</name>
</geneLocation>
<dbReference type="AlphaFoldDB" id="A0AAU7U384"/>
<protein>
    <submittedName>
        <fullName evidence="1">Uncharacterized protein</fullName>
    </submittedName>
</protein>
<gene>
    <name evidence="1" type="ORF">AAF463_24490</name>
</gene>
<name>A0AAU7U384_9GAMM</name>